<sequence>NQGKGRKDRYTVLSEIALTQLRKYFMLYKPETWLFTGGKDASHITERTVQRIFEDACIKAGINRKVSVHALRHSFATHLLEGGTDLRFIQELLGHSSSKTTEIYTHVTQKSISKIQSPLDKIVRSTT</sequence>
<dbReference type="SUPFAM" id="SSF56349">
    <property type="entry name" value="DNA breaking-rejoining enzymes"/>
    <property type="match status" value="1"/>
</dbReference>
<feature type="domain" description="Tyr recombinase" evidence="4">
    <location>
        <begin position="1"/>
        <end position="117"/>
    </location>
</feature>
<dbReference type="Pfam" id="PF00589">
    <property type="entry name" value="Phage_integrase"/>
    <property type="match status" value="1"/>
</dbReference>
<dbReference type="InterPro" id="IPR011010">
    <property type="entry name" value="DNA_brk_join_enz"/>
</dbReference>
<dbReference type="STRING" id="1403537.Q428_14865"/>
<keyword evidence="2" id="KW-0238">DNA-binding</keyword>
<comment type="caution">
    <text evidence="5">The sequence shown here is derived from an EMBL/GenBank/DDBJ whole genome shotgun (WGS) entry which is preliminary data.</text>
</comment>
<keyword evidence="3" id="KW-0233">DNA recombination</keyword>
<dbReference type="GO" id="GO:0003677">
    <property type="term" value="F:DNA binding"/>
    <property type="evidence" value="ECO:0007669"/>
    <property type="project" value="UniProtKB-KW"/>
</dbReference>
<protein>
    <recommendedName>
        <fullName evidence="4">Tyr recombinase domain-containing protein</fullName>
    </recommendedName>
</protein>
<keyword evidence="6" id="KW-1185">Reference proteome</keyword>
<dbReference type="InterPro" id="IPR013762">
    <property type="entry name" value="Integrase-like_cat_sf"/>
</dbReference>
<evidence type="ECO:0000313" key="6">
    <source>
        <dbReference type="Proteomes" id="UP000019681"/>
    </source>
</evidence>
<feature type="non-terminal residue" evidence="5">
    <location>
        <position position="1"/>
    </location>
</feature>
<proteinExistence type="inferred from homology"/>
<evidence type="ECO:0000313" key="5">
    <source>
        <dbReference type="EMBL" id="EYE87169.1"/>
    </source>
</evidence>
<dbReference type="OrthoDB" id="9785687at2"/>
<dbReference type="Gene3D" id="1.10.443.10">
    <property type="entry name" value="Intergrase catalytic core"/>
    <property type="match status" value="1"/>
</dbReference>
<gene>
    <name evidence="5" type="ORF">Q428_14865</name>
</gene>
<evidence type="ECO:0000256" key="2">
    <source>
        <dbReference type="ARBA" id="ARBA00023125"/>
    </source>
</evidence>
<dbReference type="InterPro" id="IPR050090">
    <property type="entry name" value="Tyrosine_recombinase_XerCD"/>
</dbReference>
<comment type="similarity">
    <text evidence="1">Belongs to the 'phage' integrase family.</text>
</comment>
<dbReference type="EMBL" id="AZQP01000109">
    <property type="protein sequence ID" value="EYE87169.1"/>
    <property type="molecule type" value="Genomic_DNA"/>
</dbReference>
<dbReference type="AlphaFoldDB" id="A0A017RRT9"/>
<dbReference type="GO" id="GO:0015074">
    <property type="term" value="P:DNA integration"/>
    <property type="evidence" value="ECO:0007669"/>
    <property type="project" value="InterPro"/>
</dbReference>
<dbReference type="GO" id="GO:0006310">
    <property type="term" value="P:DNA recombination"/>
    <property type="evidence" value="ECO:0007669"/>
    <property type="project" value="UniProtKB-KW"/>
</dbReference>
<dbReference type="PANTHER" id="PTHR30349:SF41">
    <property type="entry name" value="INTEGRASE_RECOMBINASE PROTEIN MJ0367-RELATED"/>
    <property type="match status" value="1"/>
</dbReference>
<evidence type="ECO:0000259" key="4">
    <source>
        <dbReference type="PROSITE" id="PS51898"/>
    </source>
</evidence>
<organism evidence="5 6">
    <name type="scientific">Fervidicella metallireducens AeB</name>
    <dbReference type="NCBI Taxonomy" id="1403537"/>
    <lineage>
        <taxon>Bacteria</taxon>
        <taxon>Bacillati</taxon>
        <taxon>Bacillota</taxon>
        <taxon>Clostridia</taxon>
        <taxon>Eubacteriales</taxon>
        <taxon>Clostridiaceae</taxon>
        <taxon>Fervidicella</taxon>
    </lineage>
</organism>
<dbReference type="RefSeq" id="WP_035381949.1">
    <property type="nucleotide sequence ID" value="NZ_AZQP01000109.1"/>
</dbReference>
<reference evidence="5 6" key="1">
    <citation type="journal article" date="2014" name="Genome Announc.">
        <title>Draft Genome Sequence of Fervidicella metallireducens Strain AeBT, an Iron-Reducing Thermoanaerobe from the Great Artesian Basin.</title>
        <authorList>
            <person name="Patel B.K."/>
        </authorList>
    </citation>
    <scope>NUCLEOTIDE SEQUENCE [LARGE SCALE GENOMIC DNA]</scope>
    <source>
        <strain evidence="5 6">AeB</strain>
    </source>
</reference>
<dbReference type="InterPro" id="IPR002104">
    <property type="entry name" value="Integrase_catalytic"/>
</dbReference>
<dbReference type="PANTHER" id="PTHR30349">
    <property type="entry name" value="PHAGE INTEGRASE-RELATED"/>
    <property type="match status" value="1"/>
</dbReference>
<name>A0A017RRT9_9CLOT</name>
<evidence type="ECO:0000256" key="3">
    <source>
        <dbReference type="ARBA" id="ARBA00023172"/>
    </source>
</evidence>
<dbReference type="Proteomes" id="UP000019681">
    <property type="component" value="Unassembled WGS sequence"/>
</dbReference>
<evidence type="ECO:0000256" key="1">
    <source>
        <dbReference type="ARBA" id="ARBA00008857"/>
    </source>
</evidence>
<accession>A0A017RRT9</accession>
<dbReference type="PROSITE" id="PS51898">
    <property type="entry name" value="TYR_RECOMBINASE"/>
    <property type="match status" value="1"/>
</dbReference>